<dbReference type="InterPro" id="IPR036069">
    <property type="entry name" value="DUF34/NIF3_sf"/>
</dbReference>
<dbReference type="RefSeq" id="WP_274839995.1">
    <property type="nucleotide sequence ID" value="NZ_JARCJF010000009.1"/>
</dbReference>
<accession>A0ABD4XDJ1</accession>
<proteinExistence type="predicted"/>
<dbReference type="Gene3D" id="3.30.70.120">
    <property type="match status" value="1"/>
</dbReference>
<dbReference type="AlphaFoldDB" id="A0ABD4XDJ1"/>
<protein>
    <submittedName>
        <fullName evidence="1">Uncharacterized protein</fullName>
    </submittedName>
</protein>
<dbReference type="Proteomes" id="UP001218364">
    <property type="component" value="Unassembled WGS sequence"/>
</dbReference>
<evidence type="ECO:0000313" key="1">
    <source>
        <dbReference type="EMBL" id="MDE4167367.1"/>
    </source>
</evidence>
<sequence>MSEIRSDTQDDRYTVQTGTRLLVQVPKGDAAKVMDAIISCDPLRWGDYDQVGFTTATGVQQFRSRPGGVNRASEAAVEVPCVEVQVFVPRTGAGLDPLLRAIYDVHPYEEPVIQLLAASRTRHIRGQDEGNPNRFWNRADADWVPDVHRSDGGVRAETA</sequence>
<dbReference type="EMBL" id="JARCJK010000009">
    <property type="protein sequence ID" value="MDE4167367.1"/>
    <property type="molecule type" value="Genomic_DNA"/>
</dbReference>
<name>A0ABD4XDJ1_9RHOB</name>
<dbReference type="SUPFAM" id="SSF102705">
    <property type="entry name" value="NIF3 (NGG1p interacting factor 3)-like"/>
    <property type="match status" value="1"/>
</dbReference>
<comment type="caution">
    <text evidence="1">The sequence shown here is derived from an EMBL/GenBank/DDBJ whole genome shotgun (WGS) entry which is preliminary data.</text>
</comment>
<dbReference type="InterPro" id="IPR015867">
    <property type="entry name" value="N-reg_PII/ATP_PRibTrfase_C"/>
</dbReference>
<organism evidence="1 2">
    <name type="scientific">Phaeobacter gallaeciensis</name>
    <dbReference type="NCBI Taxonomy" id="60890"/>
    <lineage>
        <taxon>Bacteria</taxon>
        <taxon>Pseudomonadati</taxon>
        <taxon>Pseudomonadota</taxon>
        <taxon>Alphaproteobacteria</taxon>
        <taxon>Rhodobacterales</taxon>
        <taxon>Roseobacteraceae</taxon>
        <taxon>Phaeobacter</taxon>
    </lineage>
</organism>
<reference evidence="1 2" key="1">
    <citation type="submission" date="2023-02" db="EMBL/GenBank/DDBJ databases">
        <title>Population genomics of bacteria associated with diatom.</title>
        <authorList>
            <person name="Xie J."/>
            <person name="Wang H."/>
        </authorList>
    </citation>
    <scope>NUCLEOTIDE SEQUENCE [LARGE SCALE GENOMIC DNA]</scope>
    <source>
        <strain evidence="1 2">PT47_8</strain>
    </source>
</reference>
<evidence type="ECO:0000313" key="2">
    <source>
        <dbReference type="Proteomes" id="UP001218364"/>
    </source>
</evidence>
<gene>
    <name evidence="1" type="ORF">PXK24_16845</name>
</gene>